<evidence type="ECO:0000256" key="2">
    <source>
        <dbReference type="ARBA" id="ARBA00010701"/>
    </source>
</evidence>
<evidence type="ECO:0000256" key="4">
    <source>
        <dbReference type="RuleBase" id="RU004262"/>
    </source>
</evidence>
<dbReference type="Proteomes" id="UP001353858">
    <property type="component" value="Unassembled WGS sequence"/>
</dbReference>
<dbReference type="InterPro" id="IPR000734">
    <property type="entry name" value="TAG_lipase"/>
</dbReference>
<comment type="subcellular location">
    <subcellularLocation>
        <location evidence="1">Secreted</location>
    </subcellularLocation>
</comment>
<name>A0AAN7SM04_9COLE</name>
<evidence type="ECO:0000256" key="5">
    <source>
        <dbReference type="SAM" id="SignalP"/>
    </source>
</evidence>
<feature type="chain" id="PRO_5042864473" description="Lipase domain-containing protein" evidence="5">
    <location>
        <begin position="23"/>
        <end position="324"/>
    </location>
</feature>
<dbReference type="GO" id="GO:0005615">
    <property type="term" value="C:extracellular space"/>
    <property type="evidence" value="ECO:0007669"/>
    <property type="project" value="TreeGrafter"/>
</dbReference>
<organism evidence="7 8">
    <name type="scientific">Aquatica leii</name>
    <dbReference type="NCBI Taxonomy" id="1421715"/>
    <lineage>
        <taxon>Eukaryota</taxon>
        <taxon>Metazoa</taxon>
        <taxon>Ecdysozoa</taxon>
        <taxon>Arthropoda</taxon>
        <taxon>Hexapoda</taxon>
        <taxon>Insecta</taxon>
        <taxon>Pterygota</taxon>
        <taxon>Neoptera</taxon>
        <taxon>Endopterygota</taxon>
        <taxon>Coleoptera</taxon>
        <taxon>Polyphaga</taxon>
        <taxon>Elateriformia</taxon>
        <taxon>Elateroidea</taxon>
        <taxon>Lampyridae</taxon>
        <taxon>Luciolinae</taxon>
        <taxon>Aquatica</taxon>
    </lineage>
</organism>
<evidence type="ECO:0000313" key="7">
    <source>
        <dbReference type="EMBL" id="KAK4874993.1"/>
    </source>
</evidence>
<accession>A0AAN7SM04</accession>
<dbReference type="PRINTS" id="PR00821">
    <property type="entry name" value="TAGLIPASE"/>
</dbReference>
<feature type="signal peptide" evidence="5">
    <location>
        <begin position="1"/>
        <end position="22"/>
    </location>
</feature>
<keyword evidence="5" id="KW-0732">Signal</keyword>
<comment type="caution">
    <text evidence="7">The sequence shown here is derived from an EMBL/GenBank/DDBJ whole genome shotgun (WGS) entry which is preliminary data.</text>
</comment>
<evidence type="ECO:0000313" key="8">
    <source>
        <dbReference type="Proteomes" id="UP001353858"/>
    </source>
</evidence>
<dbReference type="InterPro" id="IPR029058">
    <property type="entry name" value="AB_hydrolase_fold"/>
</dbReference>
<gene>
    <name evidence="7" type="ORF">RN001_011415</name>
</gene>
<dbReference type="GO" id="GO:0017171">
    <property type="term" value="F:serine hydrolase activity"/>
    <property type="evidence" value="ECO:0007669"/>
    <property type="project" value="TreeGrafter"/>
</dbReference>
<evidence type="ECO:0000256" key="1">
    <source>
        <dbReference type="ARBA" id="ARBA00004613"/>
    </source>
</evidence>
<evidence type="ECO:0000256" key="3">
    <source>
        <dbReference type="ARBA" id="ARBA00022525"/>
    </source>
</evidence>
<dbReference type="SUPFAM" id="SSF53474">
    <property type="entry name" value="alpha/beta-Hydrolases"/>
    <property type="match status" value="1"/>
</dbReference>
<dbReference type="GO" id="GO:0016042">
    <property type="term" value="P:lipid catabolic process"/>
    <property type="evidence" value="ECO:0007669"/>
    <property type="project" value="TreeGrafter"/>
</dbReference>
<feature type="domain" description="Lipase" evidence="6">
    <location>
        <begin position="44"/>
        <end position="281"/>
    </location>
</feature>
<proteinExistence type="inferred from homology"/>
<dbReference type="GO" id="GO:0016298">
    <property type="term" value="F:lipase activity"/>
    <property type="evidence" value="ECO:0007669"/>
    <property type="project" value="InterPro"/>
</dbReference>
<sequence length="324" mass="36283">MFRLKTLLAFSILCVLFNGTPAGIEGMFDIRYWKCLLKKSYSCPDNNIKFYLYTPEDPHVRKRIDVRSNIALSAAGWNPDLNNVILIHGFNGTHKSPPLVLLRKAYLLRQDYNVFMVHWHELAQFPCYLSALSNLRLVARCTAQLYAYIMDLGGSAKKTTCVGHSLGAHVCGMMSNYLDVKQFKIVGLDPARPLIGKFATREYKLSAEDAYHVQIIHTNAGALGVAESSGHVNFCVNGGAMQPGCKGHIIHRSRCSHFQSACYYAQAVKNNKMFYGIPCSEECPKKTVWNLKPGKSIPMGPDIPLLARGQYCVKVEHNNDCVFQ</sequence>
<protein>
    <recommendedName>
        <fullName evidence="6">Lipase domain-containing protein</fullName>
    </recommendedName>
</protein>
<reference evidence="8" key="1">
    <citation type="submission" date="2023-01" db="EMBL/GenBank/DDBJ databases">
        <title>Key to firefly adult light organ development and bioluminescence: homeobox transcription factors regulate luciferase expression and transportation to peroxisome.</title>
        <authorList>
            <person name="Fu X."/>
        </authorList>
    </citation>
    <scope>NUCLEOTIDE SEQUENCE [LARGE SCALE GENOMIC DNA]</scope>
</reference>
<evidence type="ECO:0000259" key="6">
    <source>
        <dbReference type="Pfam" id="PF00151"/>
    </source>
</evidence>
<dbReference type="PANTHER" id="PTHR11610">
    <property type="entry name" value="LIPASE"/>
    <property type="match status" value="1"/>
</dbReference>
<keyword evidence="8" id="KW-1185">Reference proteome</keyword>
<dbReference type="Pfam" id="PF00151">
    <property type="entry name" value="Lipase"/>
    <property type="match status" value="1"/>
</dbReference>
<dbReference type="Gene3D" id="3.40.50.1820">
    <property type="entry name" value="alpha/beta hydrolase"/>
    <property type="match status" value="1"/>
</dbReference>
<keyword evidence="3" id="KW-0964">Secreted</keyword>
<dbReference type="EMBL" id="JARPUR010000005">
    <property type="protein sequence ID" value="KAK4874993.1"/>
    <property type="molecule type" value="Genomic_DNA"/>
</dbReference>
<dbReference type="PANTHER" id="PTHR11610:SF36">
    <property type="entry name" value="LIPASE MEMBER H-A-LIKE PROTEIN"/>
    <property type="match status" value="1"/>
</dbReference>
<dbReference type="InterPro" id="IPR013818">
    <property type="entry name" value="Lipase"/>
</dbReference>
<dbReference type="AlphaFoldDB" id="A0AAN7SM04"/>
<comment type="similarity">
    <text evidence="2 4">Belongs to the AB hydrolase superfamily. Lipase family.</text>
</comment>